<dbReference type="SUPFAM" id="SSF47473">
    <property type="entry name" value="EF-hand"/>
    <property type="match status" value="1"/>
</dbReference>
<feature type="non-terminal residue" evidence="1">
    <location>
        <position position="235"/>
    </location>
</feature>
<dbReference type="OrthoDB" id="3869153at2759"/>
<dbReference type="EMBL" id="JAHFYH010000061">
    <property type="protein sequence ID" value="KAH0216694.1"/>
    <property type="molecule type" value="Genomic_DNA"/>
</dbReference>
<proteinExistence type="predicted"/>
<organism evidence="1 2">
    <name type="scientific">Aureobasidium melanogenum</name>
    <name type="common">Aureobasidium pullulans var. melanogenum</name>
    <dbReference type="NCBI Taxonomy" id="46634"/>
    <lineage>
        <taxon>Eukaryota</taxon>
        <taxon>Fungi</taxon>
        <taxon>Dikarya</taxon>
        <taxon>Ascomycota</taxon>
        <taxon>Pezizomycotina</taxon>
        <taxon>Dothideomycetes</taxon>
        <taxon>Dothideomycetidae</taxon>
        <taxon>Dothideales</taxon>
        <taxon>Saccotheciaceae</taxon>
        <taxon>Aureobasidium</taxon>
    </lineage>
</organism>
<sequence length="235" mass="27054">MESPSGLPITTVEAPPLAPRTRRINFLDLPSEVRNLVYFYLYRDRTKKAIDLCVLSPAWKSPSPPTAFMNTCSAIASGLMPLYFSNCLFTIDTSYEANARLLTEAFKWLKKVGDNSSAHFRRLHVIQVSSLGSRLEVMINVTNEKQVTVKQIKSPDKLRAEEFRDPVFKTIYTHSDKELTDDLVKTLMHRVKTNETGVMGPTEFEIMLERIEHHVSWLNKRREELMKKGYRDVIC</sequence>
<reference evidence="1" key="1">
    <citation type="journal article" date="2021" name="J Fungi (Basel)">
        <title>Virulence traits and population genomics of the black yeast Aureobasidium melanogenum.</title>
        <authorList>
            <person name="Cernosa A."/>
            <person name="Sun X."/>
            <person name="Gostincar C."/>
            <person name="Fang C."/>
            <person name="Gunde-Cimerman N."/>
            <person name="Song Z."/>
        </authorList>
    </citation>
    <scope>NUCLEOTIDE SEQUENCE</scope>
    <source>
        <strain evidence="1">EXF-8016</strain>
    </source>
</reference>
<gene>
    <name evidence="1" type="ORF">KCV03_g7419</name>
</gene>
<evidence type="ECO:0000313" key="1">
    <source>
        <dbReference type="EMBL" id="KAH0216694.1"/>
    </source>
</evidence>
<dbReference type="Proteomes" id="UP000767238">
    <property type="component" value="Unassembled WGS sequence"/>
</dbReference>
<evidence type="ECO:0008006" key="3">
    <source>
        <dbReference type="Google" id="ProtNLM"/>
    </source>
</evidence>
<protein>
    <recommendedName>
        <fullName evidence="3">F-box domain-containing protein</fullName>
    </recommendedName>
</protein>
<comment type="caution">
    <text evidence="1">The sequence shown here is derived from an EMBL/GenBank/DDBJ whole genome shotgun (WGS) entry which is preliminary data.</text>
</comment>
<dbReference type="AlphaFoldDB" id="A0A9P8GBY4"/>
<reference evidence="1" key="2">
    <citation type="submission" date="2021-08" db="EMBL/GenBank/DDBJ databases">
        <authorList>
            <person name="Gostincar C."/>
            <person name="Sun X."/>
            <person name="Song Z."/>
            <person name="Gunde-Cimerman N."/>
        </authorList>
    </citation>
    <scope>NUCLEOTIDE SEQUENCE</scope>
    <source>
        <strain evidence="1">EXF-8016</strain>
    </source>
</reference>
<name>A0A9P8GBY4_AURME</name>
<dbReference type="InterPro" id="IPR011992">
    <property type="entry name" value="EF-hand-dom_pair"/>
</dbReference>
<evidence type="ECO:0000313" key="2">
    <source>
        <dbReference type="Proteomes" id="UP000767238"/>
    </source>
</evidence>
<accession>A0A9P8GBY4</accession>